<dbReference type="CDD" id="cd04301">
    <property type="entry name" value="NAT_SF"/>
    <property type="match status" value="1"/>
</dbReference>
<dbReference type="GO" id="GO:0005737">
    <property type="term" value="C:cytoplasm"/>
    <property type="evidence" value="ECO:0007669"/>
    <property type="project" value="TreeGrafter"/>
</dbReference>
<feature type="domain" description="N-acetyltransferase" evidence="3">
    <location>
        <begin position="1"/>
        <end position="151"/>
    </location>
</feature>
<dbReference type="PANTHER" id="PTHR43626:SF4">
    <property type="entry name" value="GCN5-RELATED N-ACETYLTRANSFERASE 2, CHLOROPLASTIC"/>
    <property type="match status" value="1"/>
</dbReference>
<dbReference type="InterPro" id="IPR016181">
    <property type="entry name" value="Acyl_CoA_acyltransferase"/>
</dbReference>
<sequence length="151" mass="17157">MNIYHAVSTDVKEMHQLIQIYAHKGVVLPRTHLSLYQHLQCLYVMKENNKIIGVAGLHVLGEDLAEIRSLVVAENYAGQGIGRKLVHHIADEAIKLGIRRLISLTYETEFFMKCDFTAVSKETLPEKIWIDCVSCPKLDCCDEVAMIRFIS</sequence>
<name>A0A2N0Z8B0_9BACI</name>
<dbReference type="Proteomes" id="UP000233343">
    <property type="component" value="Unassembled WGS sequence"/>
</dbReference>
<dbReference type="NCBIfam" id="NF005840">
    <property type="entry name" value="PRK07757.1"/>
    <property type="match status" value="1"/>
</dbReference>
<dbReference type="SUPFAM" id="SSF55729">
    <property type="entry name" value="Acyl-CoA N-acyltransferases (Nat)"/>
    <property type="match status" value="1"/>
</dbReference>
<organism evidence="4 5">
    <name type="scientific">Cytobacillus horneckiae</name>
    <dbReference type="NCBI Taxonomy" id="549687"/>
    <lineage>
        <taxon>Bacteria</taxon>
        <taxon>Bacillati</taxon>
        <taxon>Bacillota</taxon>
        <taxon>Bacilli</taxon>
        <taxon>Bacillales</taxon>
        <taxon>Bacillaceae</taxon>
        <taxon>Cytobacillus</taxon>
    </lineage>
</organism>
<keyword evidence="1 4" id="KW-0808">Transferase</keyword>
<gene>
    <name evidence="4" type="ORF">CWS20_27615</name>
</gene>
<dbReference type="InterPro" id="IPR000182">
    <property type="entry name" value="GNAT_dom"/>
</dbReference>
<dbReference type="AlphaFoldDB" id="A0A2N0Z8B0"/>
<reference evidence="4 5" key="1">
    <citation type="journal article" date="2010" name="Int. J. Syst. Evol. Microbiol.">
        <title>Bacillus horneckiae sp. nov., isolated from a spacecraft-assembly clean room.</title>
        <authorList>
            <person name="Vaishampayan P."/>
            <person name="Probst A."/>
            <person name="Krishnamurthi S."/>
            <person name="Ghosh S."/>
            <person name="Osman S."/>
            <person name="McDowall A."/>
            <person name="Ruckmani A."/>
            <person name="Mayilraj S."/>
            <person name="Venkateswaran K."/>
        </authorList>
    </citation>
    <scope>NUCLEOTIDE SEQUENCE [LARGE SCALE GENOMIC DNA]</scope>
    <source>
        <strain evidence="5">1PO1SC</strain>
    </source>
</reference>
<dbReference type="InterPro" id="IPR045039">
    <property type="entry name" value="NSI-like"/>
</dbReference>
<dbReference type="PANTHER" id="PTHR43626">
    <property type="entry name" value="ACYL-COA N-ACYLTRANSFERASE"/>
    <property type="match status" value="1"/>
</dbReference>
<evidence type="ECO:0000256" key="1">
    <source>
        <dbReference type="ARBA" id="ARBA00022679"/>
    </source>
</evidence>
<evidence type="ECO:0000313" key="5">
    <source>
        <dbReference type="Proteomes" id="UP000233343"/>
    </source>
</evidence>
<evidence type="ECO:0000256" key="2">
    <source>
        <dbReference type="ARBA" id="ARBA00023315"/>
    </source>
</evidence>
<dbReference type="EMBL" id="PISD01000100">
    <property type="protein sequence ID" value="PKG25756.1"/>
    <property type="molecule type" value="Genomic_DNA"/>
</dbReference>
<protein>
    <submittedName>
        <fullName evidence="4">GNAT family N-acetyltransferase</fullName>
        <ecNumber evidence="4">2.3.1.1</ecNumber>
    </submittedName>
</protein>
<proteinExistence type="predicted"/>
<dbReference type="RefSeq" id="WP_066194778.1">
    <property type="nucleotide sequence ID" value="NZ_JAFDQP010000015.1"/>
</dbReference>
<dbReference type="Gene3D" id="3.40.630.30">
    <property type="match status" value="1"/>
</dbReference>
<accession>A0A2N0Z8B0</accession>
<dbReference type="Pfam" id="PF00583">
    <property type="entry name" value="Acetyltransf_1"/>
    <property type="match status" value="1"/>
</dbReference>
<evidence type="ECO:0000313" key="4">
    <source>
        <dbReference type="EMBL" id="PKG25756.1"/>
    </source>
</evidence>
<keyword evidence="2 4" id="KW-0012">Acyltransferase</keyword>
<dbReference type="EC" id="2.3.1.1" evidence="4"/>
<evidence type="ECO:0000259" key="3">
    <source>
        <dbReference type="PROSITE" id="PS51186"/>
    </source>
</evidence>
<dbReference type="PROSITE" id="PS51186">
    <property type="entry name" value="GNAT"/>
    <property type="match status" value="1"/>
</dbReference>
<dbReference type="GO" id="GO:0008080">
    <property type="term" value="F:N-acetyltransferase activity"/>
    <property type="evidence" value="ECO:0007669"/>
    <property type="project" value="InterPro"/>
</dbReference>
<keyword evidence="5" id="KW-1185">Reference proteome</keyword>
<comment type="caution">
    <text evidence="4">The sequence shown here is derived from an EMBL/GenBank/DDBJ whole genome shotgun (WGS) entry which is preliminary data.</text>
</comment>